<keyword evidence="3" id="KW-1133">Transmembrane helix</keyword>
<dbReference type="Pfam" id="PF01478">
    <property type="entry name" value="Peptidase_A24"/>
    <property type="match status" value="1"/>
</dbReference>
<dbReference type="Gene3D" id="1.20.120.1220">
    <property type="match status" value="1"/>
</dbReference>
<comment type="similarity">
    <text evidence="1 2">Belongs to the peptidase A24 family.</text>
</comment>
<sequence>MTASTIGVAAAGLIGGLLAGLMLTPRLTTLGHRYADEVDVRVMSFRWVPVVTALAAGLVGAAQTSVGGIVQGLVYAALTVPLIVLAAIDLDVHRLPDRWTGPTFVAALAGLLVVSIVRHQWHSLLIAVCCAAGVALFYLIIALIAGGQGFGLGDVKLSPTLGLLLGFNGVAQAVLGVFAGFLSGAVLAIILILFRGATRKTAISFGPHMILGALLVLALPLVGAVSQH</sequence>
<dbReference type="EMBL" id="UESZ01000001">
    <property type="protein sequence ID" value="SSA35212.1"/>
    <property type="molecule type" value="Genomic_DNA"/>
</dbReference>
<accession>A0A2Y9BU66</accession>
<organism evidence="5 6">
    <name type="scientific">Branchiibius hedensis</name>
    <dbReference type="NCBI Taxonomy" id="672460"/>
    <lineage>
        <taxon>Bacteria</taxon>
        <taxon>Bacillati</taxon>
        <taxon>Actinomycetota</taxon>
        <taxon>Actinomycetes</taxon>
        <taxon>Micrococcales</taxon>
        <taxon>Dermacoccaceae</taxon>
        <taxon>Branchiibius</taxon>
    </lineage>
</organism>
<evidence type="ECO:0000313" key="5">
    <source>
        <dbReference type="EMBL" id="SSA35212.1"/>
    </source>
</evidence>
<dbReference type="GO" id="GO:0032259">
    <property type="term" value="P:methylation"/>
    <property type="evidence" value="ECO:0007669"/>
    <property type="project" value="UniProtKB-KW"/>
</dbReference>
<dbReference type="GO" id="GO:0005886">
    <property type="term" value="C:plasma membrane"/>
    <property type="evidence" value="ECO:0007669"/>
    <property type="project" value="TreeGrafter"/>
</dbReference>
<keyword evidence="5" id="KW-0808">Transferase</keyword>
<feature type="transmembrane region" description="Helical" evidence="3">
    <location>
        <begin position="205"/>
        <end position="225"/>
    </location>
</feature>
<dbReference type="Proteomes" id="UP000250028">
    <property type="component" value="Unassembled WGS sequence"/>
</dbReference>
<evidence type="ECO:0000256" key="3">
    <source>
        <dbReference type="SAM" id="Phobius"/>
    </source>
</evidence>
<feature type="transmembrane region" description="Helical" evidence="3">
    <location>
        <begin position="43"/>
        <end position="62"/>
    </location>
</feature>
<dbReference type="PANTHER" id="PTHR30487">
    <property type="entry name" value="TYPE 4 PREPILIN-LIKE PROTEINS LEADER PEPTIDE-PROCESSING ENZYME"/>
    <property type="match status" value="1"/>
</dbReference>
<feature type="transmembrane region" description="Helical" evidence="3">
    <location>
        <begin position="100"/>
        <end position="117"/>
    </location>
</feature>
<evidence type="ECO:0000256" key="2">
    <source>
        <dbReference type="RuleBase" id="RU003793"/>
    </source>
</evidence>
<evidence type="ECO:0000313" key="6">
    <source>
        <dbReference type="Proteomes" id="UP000250028"/>
    </source>
</evidence>
<dbReference type="AlphaFoldDB" id="A0A2Y9BU66"/>
<reference evidence="6" key="1">
    <citation type="submission" date="2016-10" db="EMBL/GenBank/DDBJ databases">
        <authorList>
            <person name="Varghese N."/>
            <person name="Submissions S."/>
        </authorList>
    </citation>
    <scope>NUCLEOTIDE SEQUENCE [LARGE SCALE GENOMIC DNA]</scope>
    <source>
        <strain evidence="6">DSM 22951</strain>
    </source>
</reference>
<feature type="transmembrane region" description="Helical" evidence="3">
    <location>
        <begin position="69"/>
        <end position="88"/>
    </location>
</feature>
<feature type="transmembrane region" description="Helical" evidence="3">
    <location>
        <begin position="124"/>
        <end position="150"/>
    </location>
</feature>
<dbReference type="OrthoDB" id="2087435at2"/>
<feature type="transmembrane region" description="Helical" evidence="3">
    <location>
        <begin position="170"/>
        <end position="193"/>
    </location>
</feature>
<keyword evidence="3" id="KW-0812">Transmembrane</keyword>
<gene>
    <name evidence="5" type="ORF">SAMN04489750_2562</name>
</gene>
<keyword evidence="3" id="KW-0472">Membrane</keyword>
<dbReference type="PANTHER" id="PTHR30487:SF0">
    <property type="entry name" value="PREPILIN LEADER PEPTIDASE_N-METHYLTRANSFERASE-RELATED"/>
    <property type="match status" value="1"/>
</dbReference>
<dbReference type="PRINTS" id="PR00864">
    <property type="entry name" value="PREPILNPTASE"/>
</dbReference>
<dbReference type="RefSeq" id="WP_109686338.1">
    <property type="nucleotide sequence ID" value="NZ_QGDN01000001.1"/>
</dbReference>
<protein>
    <submittedName>
        <fullName evidence="5">Leader peptidase (Prepilin peptidase) / N-methyltransferase</fullName>
    </submittedName>
</protein>
<dbReference type="GO" id="GO:0006465">
    <property type="term" value="P:signal peptide processing"/>
    <property type="evidence" value="ECO:0007669"/>
    <property type="project" value="TreeGrafter"/>
</dbReference>
<evidence type="ECO:0000259" key="4">
    <source>
        <dbReference type="Pfam" id="PF01478"/>
    </source>
</evidence>
<proteinExistence type="inferred from homology"/>
<dbReference type="GO" id="GO:0004190">
    <property type="term" value="F:aspartic-type endopeptidase activity"/>
    <property type="evidence" value="ECO:0007669"/>
    <property type="project" value="InterPro"/>
</dbReference>
<keyword evidence="5" id="KW-0489">Methyltransferase</keyword>
<feature type="domain" description="Prepilin type IV endopeptidase peptidase" evidence="4">
    <location>
        <begin position="78"/>
        <end position="189"/>
    </location>
</feature>
<evidence type="ECO:0000256" key="1">
    <source>
        <dbReference type="ARBA" id="ARBA00005801"/>
    </source>
</evidence>
<dbReference type="InterPro" id="IPR000045">
    <property type="entry name" value="Prepilin_IV_endopep_pep"/>
</dbReference>
<dbReference type="GO" id="GO:0008168">
    <property type="term" value="F:methyltransferase activity"/>
    <property type="evidence" value="ECO:0007669"/>
    <property type="project" value="UniProtKB-KW"/>
</dbReference>
<keyword evidence="6" id="KW-1185">Reference proteome</keyword>
<dbReference type="InterPro" id="IPR014032">
    <property type="entry name" value="Peptidase_A24A_bac"/>
</dbReference>
<dbReference type="InterPro" id="IPR050882">
    <property type="entry name" value="Prepilin_peptidase/N-MTase"/>
</dbReference>
<name>A0A2Y9BU66_9MICO</name>